<accession>A0A9W9WXU3</accession>
<evidence type="ECO:0000313" key="3">
    <source>
        <dbReference type="Proteomes" id="UP001147760"/>
    </source>
</evidence>
<evidence type="ECO:0000313" key="2">
    <source>
        <dbReference type="EMBL" id="KAJ5478764.1"/>
    </source>
</evidence>
<feature type="region of interest" description="Disordered" evidence="1">
    <location>
        <begin position="1"/>
        <end position="30"/>
    </location>
</feature>
<dbReference type="EMBL" id="JAPWDO010000003">
    <property type="protein sequence ID" value="KAJ5478764.1"/>
    <property type="molecule type" value="Genomic_DNA"/>
</dbReference>
<evidence type="ECO:0000256" key="1">
    <source>
        <dbReference type="SAM" id="MobiDB-lite"/>
    </source>
</evidence>
<keyword evidence="3" id="KW-1185">Reference proteome</keyword>
<reference evidence="2" key="1">
    <citation type="submission" date="2022-12" db="EMBL/GenBank/DDBJ databases">
        <authorList>
            <person name="Petersen C."/>
        </authorList>
    </citation>
    <scope>NUCLEOTIDE SEQUENCE</scope>
    <source>
        <strain evidence="2">IBT 17660</strain>
    </source>
</reference>
<dbReference type="AlphaFoldDB" id="A0A9W9WXU3"/>
<organism evidence="2 3">
    <name type="scientific">Penicillium desertorum</name>
    <dbReference type="NCBI Taxonomy" id="1303715"/>
    <lineage>
        <taxon>Eukaryota</taxon>
        <taxon>Fungi</taxon>
        <taxon>Dikarya</taxon>
        <taxon>Ascomycota</taxon>
        <taxon>Pezizomycotina</taxon>
        <taxon>Eurotiomycetes</taxon>
        <taxon>Eurotiomycetidae</taxon>
        <taxon>Eurotiales</taxon>
        <taxon>Aspergillaceae</taxon>
        <taxon>Penicillium</taxon>
    </lineage>
</organism>
<comment type="caution">
    <text evidence="2">The sequence shown here is derived from an EMBL/GenBank/DDBJ whole genome shotgun (WGS) entry which is preliminary data.</text>
</comment>
<name>A0A9W9WXU3_9EURO</name>
<dbReference type="Proteomes" id="UP001147760">
    <property type="component" value="Unassembled WGS sequence"/>
</dbReference>
<sequence>MAVNHTVTSTQTVGLRETQSSSTPMAFRSSQYSPTTTHWWVPTSHLGEVVISPKKSKFTPVPTLNCATKWLVLAFQGTSLLLTPPANIRGFHPATGPAKTSLANRPSNFDEQTWASMAETPYKNIPQGTGGFIAHNPYEDLSMSISHILAREEHETVYVMQPVGAEYSALNIGTTDWVCQLKQALCGLRDSGTLWDKEL</sequence>
<dbReference type="OrthoDB" id="4369244at2759"/>
<protein>
    <submittedName>
        <fullName evidence="2">Uncharacterized protein</fullName>
    </submittedName>
</protein>
<gene>
    <name evidence="2" type="ORF">N7530_004273</name>
</gene>
<reference evidence="2" key="2">
    <citation type="journal article" date="2023" name="IMA Fungus">
        <title>Comparative genomic study of the Penicillium genus elucidates a diverse pangenome and 15 lateral gene transfer events.</title>
        <authorList>
            <person name="Petersen C."/>
            <person name="Sorensen T."/>
            <person name="Nielsen M.R."/>
            <person name="Sondergaard T.E."/>
            <person name="Sorensen J.L."/>
            <person name="Fitzpatrick D.A."/>
            <person name="Frisvad J.C."/>
            <person name="Nielsen K.L."/>
        </authorList>
    </citation>
    <scope>NUCLEOTIDE SEQUENCE</scope>
    <source>
        <strain evidence="2">IBT 17660</strain>
    </source>
</reference>
<proteinExistence type="predicted"/>